<evidence type="ECO:0000313" key="1">
    <source>
        <dbReference type="EMBL" id="AUS05215.1"/>
    </source>
</evidence>
<dbReference type="KEGG" id="taj:C1A40_06905"/>
<dbReference type="InterPro" id="IPR043148">
    <property type="entry name" value="TagF_C"/>
</dbReference>
<name>A0A2I7SH35_9FLAO</name>
<organism evidence="1 2">
    <name type="scientific">Pseudotamlana carrageenivorans</name>
    <dbReference type="NCBI Taxonomy" id="2069432"/>
    <lineage>
        <taxon>Bacteria</taxon>
        <taxon>Pseudomonadati</taxon>
        <taxon>Bacteroidota</taxon>
        <taxon>Flavobacteriia</taxon>
        <taxon>Flavobacteriales</taxon>
        <taxon>Flavobacteriaceae</taxon>
        <taxon>Pseudotamlana</taxon>
    </lineage>
</organism>
<accession>A0A2I7SH35</accession>
<dbReference type="EMBL" id="CP025938">
    <property type="protein sequence ID" value="AUS05215.1"/>
    <property type="molecule type" value="Genomic_DNA"/>
</dbReference>
<dbReference type="SUPFAM" id="SSF53756">
    <property type="entry name" value="UDP-Glycosyltransferase/glycogen phosphorylase"/>
    <property type="match status" value="1"/>
</dbReference>
<dbReference type="AlphaFoldDB" id="A0A2I7SH35"/>
<protein>
    <submittedName>
        <fullName evidence="1">Uncharacterized protein</fullName>
    </submittedName>
</protein>
<keyword evidence="2" id="KW-1185">Reference proteome</keyword>
<dbReference type="Gene3D" id="3.40.50.12580">
    <property type="match status" value="1"/>
</dbReference>
<reference evidence="2" key="1">
    <citation type="submission" date="2018-01" db="EMBL/GenBank/DDBJ databases">
        <title>Complete genome of Tamlana sp. UJ94.</title>
        <authorList>
            <person name="Jung J."/>
            <person name="Chung D."/>
            <person name="Bae S.S."/>
            <person name="Baek K."/>
        </authorList>
    </citation>
    <scope>NUCLEOTIDE SEQUENCE [LARGE SCALE GENOMIC DNA]</scope>
    <source>
        <strain evidence="2">UJ94</strain>
    </source>
</reference>
<sequence length="437" mass="51436">MKAYKMKILFIENRYKTFFFDLVACQLEKLGHEIFWIVQNPNFLPKTGDIKTIKFPPKFYQKKNNVDIADIINSDRQINYFKKKELSYFYYYYHEIEQIVEEIKPNYVFGESTAFHELLTIKICRDKEILFLHPTSCRYPAGRFSFYLYDTVFPYLGEHKKILKQDALSIIEKIMSRSSKPDYMKKTSFKKIKILKDKIKILKGYAMGERFNTPNPIVKYRIEKQKKNNIENWDKHSVFELDKNKFSVVYPMHLQPEANIDVWGRPKRDQLETIKKLSANLEGNQLLYVKPNPKSKYELSIELLKFINETKNVKMLHHSVSMDAIFNSSDLFITVNGTIALECIFSNKPVFTLVDVFFNKAKNCLFLKSFSDLQESISKIKTDTFPTLSKDEKVDFLNLLNATSYTGVISDPYYSDYSVSKENINNVILAFNHILNK</sequence>
<gene>
    <name evidence="1" type="ORF">C1A40_06905</name>
</gene>
<dbReference type="Proteomes" id="UP000236592">
    <property type="component" value="Chromosome"/>
</dbReference>
<proteinExistence type="predicted"/>
<dbReference type="CDD" id="cd01635">
    <property type="entry name" value="Glycosyltransferase_GTB-type"/>
    <property type="match status" value="1"/>
</dbReference>
<evidence type="ECO:0000313" key="2">
    <source>
        <dbReference type="Proteomes" id="UP000236592"/>
    </source>
</evidence>